<comment type="subcellular location">
    <subcellularLocation>
        <location evidence="1">Nucleus</location>
    </subcellularLocation>
</comment>
<evidence type="ECO:0000256" key="2">
    <source>
        <dbReference type="ARBA" id="ARBA00022664"/>
    </source>
</evidence>
<dbReference type="Gene3D" id="6.10.140.2220">
    <property type="match status" value="1"/>
</dbReference>
<dbReference type="GO" id="GO:0008270">
    <property type="term" value="F:zinc ion binding"/>
    <property type="evidence" value="ECO:0007669"/>
    <property type="project" value="UniProtKB-KW"/>
</dbReference>
<dbReference type="InterPro" id="IPR047575">
    <property type="entry name" value="Sm"/>
</dbReference>
<dbReference type="SUPFAM" id="SSF144232">
    <property type="entry name" value="HIT/MYND zinc finger-like"/>
    <property type="match status" value="1"/>
</dbReference>
<dbReference type="GO" id="GO:0008757">
    <property type="term" value="F:S-adenosylmethionine-dependent methyltransferase activity"/>
    <property type="evidence" value="ECO:0007669"/>
    <property type="project" value="UniProtKB-ARBA"/>
</dbReference>
<keyword evidence="7" id="KW-0694">RNA-binding</keyword>
<evidence type="ECO:0000256" key="6">
    <source>
        <dbReference type="ARBA" id="ARBA00022833"/>
    </source>
</evidence>
<evidence type="ECO:0000256" key="15">
    <source>
        <dbReference type="ARBA" id="ARBA00093423"/>
    </source>
</evidence>
<evidence type="ECO:0000313" key="22">
    <source>
        <dbReference type="EnsemblMetazoa" id="ACUA002830-PA"/>
    </source>
</evidence>
<evidence type="ECO:0000256" key="7">
    <source>
        <dbReference type="ARBA" id="ARBA00022884"/>
    </source>
</evidence>
<evidence type="ECO:0000259" key="21">
    <source>
        <dbReference type="PROSITE" id="PS52002"/>
    </source>
</evidence>
<dbReference type="PROSITE" id="PS50280">
    <property type="entry name" value="SET"/>
    <property type="match status" value="1"/>
</dbReference>
<comment type="function">
    <text evidence="15">Protein-lysine N-methyltransferase. Monomethylates PRMT5, modulating its transcriptional activity. May also act as a histone methyltransferase. Plays a critical role in cardiac development. Acts as a key epigenetic regulator of gene expression during cardiac development via its dual activities as a methyltransferase and negative regulator of HDAC1.</text>
</comment>
<dbReference type="Pfam" id="PF00856">
    <property type="entry name" value="SET"/>
    <property type="match status" value="1"/>
</dbReference>
<dbReference type="Gene3D" id="1.25.40.10">
    <property type="entry name" value="Tetratricopeptide repeat domain"/>
    <property type="match status" value="1"/>
</dbReference>
<dbReference type="EnsemblMetazoa" id="ACUA002830-RA">
    <property type="protein sequence ID" value="ACUA002830-PA"/>
    <property type="gene ID" value="ACUA002830"/>
</dbReference>
<organism evidence="22 23">
    <name type="scientific">Anopheles culicifacies</name>
    <dbReference type="NCBI Taxonomy" id="139723"/>
    <lineage>
        <taxon>Eukaryota</taxon>
        <taxon>Metazoa</taxon>
        <taxon>Ecdysozoa</taxon>
        <taxon>Arthropoda</taxon>
        <taxon>Hexapoda</taxon>
        <taxon>Insecta</taxon>
        <taxon>Pterygota</taxon>
        <taxon>Neoptera</taxon>
        <taxon>Endopterygota</taxon>
        <taxon>Diptera</taxon>
        <taxon>Nematocera</taxon>
        <taxon>Culicoidea</taxon>
        <taxon>Culicidae</taxon>
        <taxon>Anophelinae</taxon>
        <taxon>Anopheles</taxon>
        <taxon>culicifacies species complex</taxon>
    </lineage>
</organism>
<keyword evidence="3" id="KW-0479">Metal-binding</keyword>
<dbReference type="SMART" id="SM00651">
    <property type="entry name" value="Sm"/>
    <property type="match status" value="1"/>
</dbReference>
<dbReference type="InterPro" id="IPR011990">
    <property type="entry name" value="TPR-like_helical_dom_sf"/>
</dbReference>
<keyword evidence="4" id="KW-0747">Spliceosome</keyword>
<reference evidence="22" key="2">
    <citation type="submission" date="2020-05" db="UniProtKB">
        <authorList>
            <consortium name="EnsemblMetazoa"/>
        </authorList>
    </citation>
    <scope>IDENTIFICATION</scope>
    <source>
        <strain evidence="22">A-37</strain>
    </source>
</reference>
<dbReference type="GO" id="GO:0003723">
    <property type="term" value="F:RNA binding"/>
    <property type="evidence" value="ECO:0007669"/>
    <property type="project" value="UniProtKB-KW"/>
</dbReference>
<evidence type="ECO:0000256" key="9">
    <source>
        <dbReference type="ARBA" id="ARBA00023187"/>
    </source>
</evidence>
<comment type="subunit">
    <text evidence="13">Component of the precatalytic spliceosome (spliceosome B complex). Component of the U4/U6-U5 tri-snRNP complex, a building block of the precatalytic spliceosome (spliceosome B complex). The U4/U6-U5 tri-snRNP complex is composed of the U4, U6 and U5 snRNAs and at least PRPF3, PRPF4, PRPF6, PRPF8, PRPF31, SNRNP200, TXNL4A, SNRNP40, SNRPB, SNRPD1, SNRPD2, SNRPD3, SNRPE, SNRPF, SNRPG, DDX23, CD2BP2, PPIH, SNU13, EFTUD2, SART1 and USP39, plus LSM2, LSM3, LSM4, LSM5, LSM6, LSM7 and LSM8. LSM2, LSM3, LSM4, LSM5, LSM6, LSM7 and LSM8 form a heptameric, ring-shaped subcomplex (the LSM2-8 complex) that is part of the U4/U6-U5 tri-snRNP complex and the precatalytic spliceosome.</text>
</comment>
<reference evidence="23" key="1">
    <citation type="submission" date="2013-09" db="EMBL/GenBank/DDBJ databases">
        <title>The Genome Sequence of Anopheles culicifacies species A.</title>
        <authorList>
            <consortium name="The Broad Institute Genomics Platform"/>
            <person name="Neafsey D.E."/>
            <person name="Besansky N."/>
            <person name="Howell P."/>
            <person name="Walton C."/>
            <person name="Young S.K."/>
            <person name="Zeng Q."/>
            <person name="Gargeya S."/>
            <person name="Fitzgerald M."/>
            <person name="Haas B."/>
            <person name="Abouelleil A."/>
            <person name="Allen A.W."/>
            <person name="Alvarado L."/>
            <person name="Arachchi H.M."/>
            <person name="Berlin A.M."/>
            <person name="Chapman S.B."/>
            <person name="Gainer-Dewar J."/>
            <person name="Goldberg J."/>
            <person name="Griggs A."/>
            <person name="Gujja S."/>
            <person name="Hansen M."/>
            <person name="Howarth C."/>
            <person name="Imamovic A."/>
            <person name="Ireland A."/>
            <person name="Larimer J."/>
            <person name="McCowan C."/>
            <person name="Murphy C."/>
            <person name="Pearson M."/>
            <person name="Poon T.W."/>
            <person name="Priest M."/>
            <person name="Roberts A."/>
            <person name="Saif S."/>
            <person name="Shea T."/>
            <person name="Sisk P."/>
            <person name="Sykes S."/>
            <person name="Wortman J."/>
            <person name="Nusbaum C."/>
            <person name="Birren B."/>
        </authorList>
    </citation>
    <scope>NUCLEOTIDE SEQUENCE [LARGE SCALE GENOMIC DNA]</scope>
    <source>
        <strain evidence="23">A-37</strain>
    </source>
</reference>
<keyword evidence="11" id="KW-0687">Ribonucleoprotein</keyword>
<dbReference type="PANTHER" id="PTHR47111:SF1">
    <property type="entry name" value="SET AND MYND DOMAIN-CONTAINING PROTEIN 4"/>
    <property type="match status" value="1"/>
</dbReference>
<dbReference type="STRING" id="139723.A0A182LV99"/>
<dbReference type="AlphaFoldDB" id="A0A182LV99"/>
<evidence type="ECO:0000256" key="10">
    <source>
        <dbReference type="ARBA" id="ARBA00023242"/>
    </source>
</evidence>
<dbReference type="SUPFAM" id="SSF48452">
    <property type="entry name" value="TPR-like"/>
    <property type="match status" value="1"/>
</dbReference>
<dbReference type="InterPro" id="IPR010920">
    <property type="entry name" value="LSM_dom_sf"/>
</dbReference>
<dbReference type="CDD" id="cd10536">
    <property type="entry name" value="SET_SMYD4"/>
    <property type="match status" value="1"/>
</dbReference>
<evidence type="ECO:0000256" key="17">
    <source>
        <dbReference type="ARBA" id="ARBA00093680"/>
    </source>
</evidence>
<dbReference type="GO" id="GO:0000398">
    <property type="term" value="P:mRNA splicing, via spliceosome"/>
    <property type="evidence" value="ECO:0007669"/>
    <property type="project" value="InterPro"/>
</dbReference>
<comment type="function">
    <text evidence="12">Plays a role in pre-mRNA splicing as component of the U4/U6-U5 tri-snRNP complex that is involved in spliceosome assembly, and as component of the precatalytic spliceosome (spliceosome B complex). The heptameric LSM2-8 complex binds specifically to the 3'-terminal U-tract of U6 snRNA.</text>
</comment>
<dbReference type="Pfam" id="PF01423">
    <property type="entry name" value="LSM"/>
    <property type="match status" value="1"/>
</dbReference>
<accession>A0A182LV99</accession>
<dbReference type="Proteomes" id="UP000075883">
    <property type="component" value="Unassembled WGS sequence"/>
</dbReference>
<feature type="domain" description="MYND-type" evidence="20">
    <location>
        <begin position="331"/>
        <end position="371"/>
    </location>
</feature>
<dbReference type="Gene3D" id="1.10.220.160">
    <property type="match status" value="1"/>
</dbReference>
<dbReference type="SUPFAM" id="SSF50182">
    <property type="entry name" value="Sm-like ribonucleoproteins"/>
    <property type="match status" value="1"/>
</dbReference>
<evidence type="ECO:0000256" key="12">
    <source>
        <dbReference type="ARBA" id="ARBA00056431"/>
    </source>
</evidence>
<evidence type="ECO:0000256" key="13">
    <source>
        <dbReference type="ARBA" id="ARBA00063389"/>
    </source>
</evidence>
<evidence type="ECO:0000256" key="5">
    <source>
        <dbReference type="ARBA" id="ARBA00022771"/>
    </source>
</evidence>
<keyword evidence="10" id="KW-0539">Nucleus</keyword>
<dbReference type="PROSITE" id="PS50865">
    <property type="entry name" value="ZF_MYND_2"/>
    <property type="match status" value="1"/>
</dbReference>
<dbReference type="GO" id="GO:0008276">
    <property type="term" value="F:protein methyltransferase activity"/>
    <property type="evidence" value="ECO:0007669"/>
    <property type="project" value="UniProtKB-ARBA"/>
</dbReference>
<evidence type="ECO:0000256" key="8">
    <source>
        <dbReference type="ARBA" id="ARBA00022990"/>
    </source>
</evidence>
<dbReference type="SUPFAM" id="SSF82199">
    <property type="entry name" value="SET domain"/>
    <property type="match status" value="1"/>
</dbReference>
<keyword evidence="6" id="KW-0862">Zinc</keyword>
<dbReference type="GO" id="GO:0046540">
    <property type="term" value="C:U4/U6 x U5 tri-snRNP complex"/>
    <property type="evidence" value="ECO:0007669"/>
    <property type="project" value="InterPro"/>
</dbReference>
<evidence type="ECO:0000256" key="14">
    <source>
        <dbReference type="ARBA" id="ARBA00067760"/>
    </source>
</evidence>
<dbReference type="PROSITE" id="PS52002">
    <property type="entry name" value="SM"/>
    <property type="match status" value="1"/>
</dbReference>
<evidence type="ECO:0000259" key="20">
    <source>
        <dbReference type="PROSITE" id="PS50865"/>
    </source>
</evidence>
<feature type="domain" description="SET" evidence="19">
    <location>
        <begin position="286"/>
        <end position="569"/>
    </location>
</feature>
<dbReference type="Gene3D" id="2.30.30.100">
    <property type="match status" value="1"/>
</dbReference>
<evidence type="ECO:0000256" key="11">
    <source>
        <dbReference type="ARBA" id="ARBA00023274"/>
    </source>
</evidence>
<dbReference type="EMBL" id="AXCM01004284">
    <property type="status" value="NOT_ANNOTATED_CDS"/>
    <property type="molecule type" value="Genomic_DNA"/>
</dbReference>
<dbReference type="InterPro" id="IPR034103">
    <property type="entry name" value="Lsm8"/>
</dbReference>
<dbReference type="InterPro" id="IPR001163">
    <property type="entry name" value="Sm_dom_euk/arc"/>
</dbReference>
<dbReference type="GO" id="GO:0005688">
    <property type="term" value="C:U6 snRNP"/>
    <property type="evidence" value="ECO:0007669"/>
    <property type="project" value="InterPro"/>
</dbReference>
<evidence type="ECO:0000256" key="1">
    <source>
        <dbReference type="ARBA" id="ARBA00004123"/>
    </source>
</evidence>
<dbReference type="CDD" id="cd01727">
    <property type="entry name" value="LSm8"/>
    <property type="match status" value="1"/>
</dbReference>
<dbReference type="InterPro" id="IPR002893">
    <property type="entry name" value="Znf_MYND"/>
</dbReference>
<dbReference type="PANTHER" id="PTHR47111">
    <property type="entry name" value="BCDNA.LD29892"/>
    <property type="match status" value="1"/>
</dbReference>
<dbReference type="FunFam" id="2.30.30.100:FF:000022">
    <property type="entry name" value="U6 snRNA-associated Sm-like protein LSm8"/>
    <property type="match status" value="1"/>
</dbReference>
<dbReference type="InterPro" id="IPR001214">
    <property type="entry name" value="SET_dom"/>
</dbReference>
<evidence type="ECO:0000256" key="18">
    <source>
        <dbReference type="PROSITE-ProRule" id="PRU00134"/>
    </source>
</evidence>
<evidence type="ECO:0000256" key="16">
    <source>
        <dbReference type="ARBA" id="ARBA00093635"/>
    </source>
</evidence>
<keyword evidence="8" id="KW-0007">Acetylation</keyword>
<dbReference type="Pfam" id="PF01753">
    <property type="entry name" value="zf-MYND"/>
    <property type="match status" value="1"/>
</dbReference>
<keyword evidence="5 18" id="KW-0863">Zinc-finger</keyword>
<evidence type="ECO:0000313" key="23">
    <source>
        <dbReference type="Proteomes" id="UP000075883"/>
    </source>
</evidence>
<dbReference type="GO" id="GO:0005681">
    <property type="term" value="C:spliceosomal complex"/>
    <property type="evidence" value="ECO:0007669"/>
    <property type="project" value="UniProtKB-KW"/>
</dbReference>
<keyword evidence="2" id="KW-0507">mRNA processing</keyword>
<dbReference type="VEuPathDB" id="VectorBase:ACUA002830"/>
<evidence type="ECO:0000256" key="3">
    <source>
        <dbReference type="ARBA" id="ARBA00022723"/>
    </source>
</evidence>
<protein>
    <recommendedName>
        <fullName evidence="16">Protein-lysine N-methyltransferase SMYD4</fullName>
    </recommendedName>
    <alternativeName>
        <fullName evidence="17">SET and MYND domain-containing protein 4</fullName>
    </alternativeName>
    <alternativeName>
        <fullName evidence="14">U6 snRNA-associated Sm-like protein LSm8</fullName>
    </alternativeName>
</protein>
<feature type="domain" description="Sm" evidence="21">
    <location>
        <begin position="1"/>
        <end position="75"/>
    </location>
</feature>
<evidence type="ECO:0000259" key="19">
    <source>
        <dbReference type="PROSITE" id="PS50280"/>
    </source>
</evidence>
<dbReference type="Gene3D" id="2.170.270.10">
    <property type="entry name" value="SET domain"/>
    <property type="match status" value="1"/>
</dbReference>
<dbReference type="InterPro" id="IPR046341">
    <property type="entry name" value="SET_dom_sf"/>
</dbReference>
<proteinExistence type="predicted"/>
<evidence type="ECO:0000256" key="4">
    <source>
        <dbReference type="ARBA" id="ARBA00022728"/>
    </source>
</evidence>
<dbReference type="InterPro" id="IPR044421">
    <property type="entry name" value="SMYD4_SET"/>
</dbReference>
<dbReference type="GO" id="GO:0008170">
    <property type="term" value="F:N-methyltransferase activity"/>
    <property type="evidence" value="ECO:0007669"/>
    <property type="project" value="UniProtKB-ARBA"/>
</dbReference>
<sequence length="688" mass="79534">MSGLESYVNNTVSIITADGRNFVGTLKGFDQTVNVILDESHERVYSMTAGIEQVVLGLHIIRGDNIAIIGQLDESVDSKLDFTTIRGMPLEPHKFSSFVMCDSLEEKFGAWELFEEIWQKEMPDEDVVENIYDKLDLFVKDSPFHDRLKLCPDVKDNAKASNIRTRGNQFFHPKVKRYIEAIKCYNESIAFSEKGSEERAIAYANRSMICYELHRYEECLENIRLARESNYPDRLMSKLIKREEDAKKALQVNNSKGVNDSDDSTDYGGELKLSYSAHETVPQVAECLNLCESKNFGRYVVTNQDLNAGDVVIIERPFCRLLRDVYRCIRCDYCFKESIFTLIPCESCTVAMYCTVECMDKAHKQYHRIECPIIRDMWRIFTKLPVLSLRVVTTAIHSYDYNLHAMMEHLSDLNEKKVNAFAMDWTTATMRDIYDTVHVLETNTNLRGSKDRMMRVFFTTIIRKLLLERTDLGNICGLDVNLSELLDNLILRHLQTSAVNMHSMHYMEYQPTEKLYEIENHASACFPLLSMLNHSCAPNVTRVSLFDDRCAVIVSRPIPKGGQLYDNYGMHHSLMTRKERKLDLAKQYKFVCKCEACINDYPLYHDLPSIDTTRHGMIDISAIHEELVLHSVKRAAELLPKLRRYLNDIGHEYPGKETCSCQELFKRSFEILYNPTSESASYWKYCNP</sequence>
<keyword evidence="23" id="KW-1185">Reference proteome</keyword>
<keyword evidence="9" id="KW-0508">mRNA splicing</keyword>
<name>A0A182LV99_9DIPT</name>